<evidence type="ECO:0000313" key="2">
    <source>
        <dbReference type="Proteomes" id="UP000837857"/>
    </source>
</evidence>
<evidence type="ECO:0000313" key="1">
    <source>
        <dbReference type="EMBL" id="CAH2035542.1"/>
    </source>
</evidence>
<dbReference type="PROSITE" id="PS51257">
    <property type="entry name" value="PROKAR_LIPOPROTEIN"/>
    <property type="match status" value="1"/>
</dbReference>
<accession>A0ABN8HQT2</accession>
<gene>
    <name evidence="1" type="ORF">IPOD504_LOCUS600</name>
</gene>
<keyword evidence="2" id="KW-1185">Reference proteome</keyword>
<reference evidence="1" key="1">
    <citation type="submission" date="2022-03" db="EMBL/GenBank/DDBJ databases">
        <authorList>
            <person name="Martin H S."/>
        </authorList>
    </citation>
    <scope>NUCLEOTIDE SEQUENCE</scope>
</reference>
<organism evidence="1 2">
    <name type="scientific">Iphiclides podalirius</name>
    <name type="common">scarce swallowtail</name>
    <dbReference type="NCBI Taxonomy" id="110791"/>
    <lineage>
        <taxon>Eukaryota</taxon>
        <taxon>Metazoa</taxon>
        <taxon>Ecdysozoa</taxon>
        <taxon>Arthropoda</taxon>
        <taxon>Hexapoda</taxon>
        <taxon>Insecta</taxon>
        <taxon>Pterygota</taxon>
        <taxon>Neoptera</taxon>
        <taxon>Endopterygota</taxon>
        <taxon>Lepidoptera</taxon>
        <taxon>Glossata</taxon>
        <taxon>Ditrysia</taxon>
        <taxon>Papilionoidea</taxon>
        <taxon>Papilionidae</taxon>
        <taxon>Papilioninae</taxon>
        <taxon>Iphiclides</taxon>
    </lineage>
</organism>
<name>A0ABN8HQT2_9NEOP</name>
<feature type="non-terminal residue" evidence="1">
    <location>
        <position position="81"/>
    </location>
</feature>
<protein>
    <submittedName>
        <fullName evidence="1">Uncharacterized protein</fullName>
    </submittedName>
</protein>
<proteinExistence type="predicted"/>
<sequence length="81" mass="8617">MTLRNLNRAAVSGVFAVGCHAGVDLSPARTFPGGGQKGKPLTRPGMRCDYETPFVKFLLGALEQRALLSPPAAPRPSALRR</sequence>
<dbReference type="Proteomes" id="UP000837857">
    <property type="component" value="Chromosome 1"/>
</dbReference>
<dbReference type="EMBL" id="OW152813">
    <property type="protein sequence ID" value="CAH2035542.1"/>
    <property type="molecule type" value="Genomic_DNA"/>
</dbReference>